<evidence type="ECO:0000256" key="11">
    <source>
        <dbReference type="ARBA" id="ARBA00048169"/>
    </source>
</evidence>
<evidence type="ECO:0000313" key="14">
    <source>
        <dbReference type="EMBL" id="EJT47270.1"/>
    </source>
</evidence>
<dbReference type="GO" id="GO:0005737">
    <property type="term" value="C:cytoplasm"/>
    <property type="evidence" value="ECO:0007669"/>
    <property type="project" value="TreeGrafter"/>
</dbReference>
<dbReference type="VEuPathDB" id="FungiDB:A1Q1_03899"/>
<reference evidence="14 15" key="1">
    <citation type="journal article" date="2012" name="Eukaryot. Cell">
        <title>Draft genome sequence of CBS 2479, the standard type strain of Trichosporon asahii.</title>
        <authorList>
            <person name="Yang R.Y."/>
            <person name="Li H.T."/>
            <person name="Zhu H."/>
            <person name="Zhou G.P."/>
            <person name="Wang M."/>
            <person name="Wang L."/>
        </authorList>
    </citation>
    <scope>NUCLEOTIDE SEQUENCE [LARGE SCALE GENOMIC DNA]</scope>
    <source>
        <strain evidence="15">ATCC 90039 / CBS 2479 / JCM 2466 / KCTC 7840 / NCYC 2677 / UAMH 7654</strain>
    </source>
</reference>
<evidence type="ECO:0000256" key="12">
    <source>
        <dbReference type="SAM" id="MobiDB-lite"/>
    </source>
</evidence>
<evidence type="ECO:0000256" key="3">
    <source>
        <dbReference type="ARBA" id="ARBA00005638"/>
    </source>
</evidence>
<dbReference type="EMBL" id="ALBS01000258">
    <property type="protein sequence ID" value="EJT47270.1"/>
    <property type="molecule type" value="Genomic_DNA"/>
</dbReference>
<dbReference type="InterPro" id="IPR000860">
    <property type="entry name" value="HemC"/>
</dbReference>
<keyword evidence="7" id="KW-0350">Heme biosynthesis</keyword>
<dbReference type="RefSeq" id="XP_014177799.1">
    <property type="nucleotide sequence ID" value="XM_014322324.1"/>
</dbReference>
<dbReference type="PANTHER" id="PTHR11557">
    <property type="entry name" value="PORPHOBILINOGEN DEAMINASE"/>
    <property type="match status" value="1"/>
</dbReference>
<dbReference type="FunFam" id="3.40.190.10:FF:000086">
    <property type="entry name" value="Probable porphobilinogen deaminase"/>
    <property type="match status" value="1"/>
</dbReference>
<dbReference type="GO" id="GO:0004418">
    <property type="term" value="F:hydroxymethylbilane synthase activity"/>
    <property type="evidence" value="ECO:0007669"/>
    <property type="project" value="UniProtKB-EC"/>
</dbReference>
<dbReference type="EC" id="2.5.1.61" evidence="4"/>
<evidence type="ECO:0000256" key="5">
    <source>
        <dbReference type="ARBA" id="ARBA00016519"/>
    </source>
</evidence>
<keyword evidence="6" id="KW-0808">Transferase</keyword>
<dbReference type="Pfam" id="PF01379">
    <property type="entry name" value="Porphobil_deam"/>
    <property type="match status" value="1"/>
</dbReference>
<evidence type="ECO:0000256" key="7">
    <source>
        <dbReference type="ARBA" id="ARBA00023133"/>
    </source>
</evidence>
<comment type="caution">
    <text evidence="14">The sequence shown here is derived from an EMBL/GenBank/DDBJ whole genome shotgun (WGS) entry which is preliminary data.</text>
</comment>
<dbReference type="PANTHER" id="PTHR11557:SF0">
    <property type="entry name" value="PORPHOBILINOGEN DEAMINASE"/>
    <property type="match status" value="1"/>
</dbReference>
<feature type="region of interest" description="Disordered" evidence="12">
    <location>
        <begin position="174"/>
        <end position="203"/>
    </location>
</feature>
<dbReference type="HOGENOM" id="CLU_019704_2_1_1"/>
<dbReference type="KEGG" id="tasa:A1Q1_03899"/>
<evidence type="ECO:0000313" key="15">
    <source>
        <dbReference type="Proteomes" id="UP000002748"/>
    </source>
</evidence>
<dbReference type="InterPro" id="IPR022417">
    <property type="entry name" value="Porphobilin_deaminase_N"/>
</dbReference>
<dbReference type="Proteomes" id="UP000002748">
    <property type="component" value="Unassembled WGS sequence"/>
</dbReference>
<comment type="catalytic activity">
    <reaction evidence="11">
        <text>4 porphobilinogen + H2O = hydroxymethylbilane + 4 NH4(+)</text>
        <dbReference type="Rhea" id="RHEA:13185"/>
        <dbReference type="ChEBI" id="CHEBI:15377"/>
        <dbReference type="ChEBI" id="CHEBI:28938"/>
        <dbReference type="ChEBI" id="CHEBI:57845"/>
        <dbReference type="ChEBI" id="CHEBI:58126"/>
        <dbReference type="EC" id="2.5.1.61"/>
    </reaction>
</comment>
<comment type="similarity">
    <text evidence="3">Belongs to the HMBS family.</text>
</comment>
<dbReference type="AlphaFoldDB" id="J4U9G3"/>
<sequence>MAAPKTADTFVVGTRKSNLALTQTQFVADALALRNSAQFPVRHMTTVGDRNQTTPLHLLQPYQSGQPAKSLWTDELEAALLDGRFDVLVHSCKDVPTLLRDGCEIACLLERHDPRDALVVKKGLEYKSLKDLPKGAVIGTGSVRRIAQLSRAYPDLKFADMGLSERAATMPCELQQSPASATRSGELRNSAQVSNTWPLRGGS</sequence>
<evidence type="ECO:0000256" key="9">
    <source>
        <dbReference type="ARBA" id="ARBA00030685"/>
    </source>
</evidence>
<evidence type="ECO:0000256" key="2">
    <source>
        <dbReference type="ARBA" id="ARBA00004735"/>
    </source>
</evidence>
<evidence type="ECO:0000256" key="4">
    <source>
        <dbReference type="ARBA" id="ARBA00012655"/>
    </source>
</evidence>
<evidence type="ECO:0000256" key="6">
    <source>
        <dbReference type="ARBA" id="ARBA00022679"/>
    </source>
</evidence>
<dbReference type="OrthoDB" id="564646at2759"/>
<evidence type="ECO:0000256" key="8">
    <source>
        <dbReference type="ARBA" id="ARBA00023244"/>
    </source>
</evidence>
<feature type="compositionally biased region" description="Polar residues" evidence="12">
    <location>
        <begin position="174"/>
        <end position="197"/>
    </location>
</feature>
<comment type="function">
    <text evidence="1">Tetrapolymerization of the monopyrrole PBG into the hydroxymethylbilane pre-uroporphyrinogen in several discrete steps.</text>
</comment>
<organism evidence="14 15">
    <name type="scientific">Trichosporon asahii var. asahii (strain ATCC 90039 / CBS 2479 / JCM 2466 / KCTC 7840 / NBRC 103889/ NCYC 2677 / UAMH 7654)</name>
    <name type="common">Yeast</name>
    <dbReference type="NCBI Taxonomy" id="1186058"/>
    <lineage>
        <taxon>Eukaryota</taxon>
        <taxon>Fungi</taxon>
        <taxon>Dikarya</taxon>
        <taxon>Basidiomycota</taxon>
        <taxon>Agaricomycotina</taxon>
        <taxon>Tremellomycetes</taxon>
        <taxon>Trichosporonales</taxon>
        <taxon>Trichosporonaceae</taxon>
        <taxon>Trichosporon</taxon>
    </lineage>
</organism>
<evidence type="ECO:0000256" key="1">
    <source>
        <dbReference type="ARBA" id="ARBA00002869"/>
    </source>
</evidence>
<name>J4U9G3_TRIAS</name>
<gene>
    <name evidence="14" type="ORF">A1Q1_03899</name>
</gene>
<accession>J4U9G3</accession>
<dbReference type="PRINTS" id="PR00151">
    <property type="entry name" value="PORPHBDMNASE"/>
</dbReference>
<protein>
    <recommendedName>
        <fullName evidence="5">Porphobilinogen deaminase</fullName>
        <ecNumber evidence="4">2.5.1.61</ecNumber>
    </recommendedName>
    <alternativeName>
        <fullName evidence="10">Hydroxymethylbilane synthase</fullName>
    </alternativeName>
    <alternativeName>
        <fullName evidence="9">Pre-uroporphyrinogen synthase</fullName>
    </alternativeName>
</protein>
<evidence type="ECO:0000259" key="13">
    <source>
        <dbReference type="Pfam" id="PF01379"/>
    </source>
</evidence>
<keyword evidence="8" id="KW-0627">Porphyrin biosynthesis</keyword>
<feature type="domain" description="Porphobilinogen deaminase N-terminal" evidence="13">
    <location>
        <begin position="11"/>
        <end position="161"/>
    </location>
</feature>
<dbReference type="GO" id="GO:0006783">
    <property type="term" value="P:heme biosynthetic process"/>
    <property type="evidence" value="ECO:0007669"/>
    <property type="project" value="UniProtKB-KW"/>
</dbReference>
<dbReference type="SUPFAM" id="SSF53850">
    <property type="entry name" value="Periplasmic binding protein-like II"/>
    <property type="match status" value="1"/>
</dbReference>
<dbReference type="Gene3D" id="3.40.190.10">
    <property type="entry name" value="Periplasmic binding protein-like II"/>
    <property type="match status" value="2"/>
</dbReference>
<proteinExistence type="inferred from homology"/>
<evidence type="ECO:0000256" key="10">
    <source>
        <dbReference type="ARBA" id="ARBA00033064"/>
    </source>
</evidence>
<comment type="pathway">
    <text evidence="2">Porphyrin-containing compound metabolism; protoporphyrin-IX biosynthesis; coproporphyrinogen-III from 5-aminolevulinate: step 2/4.</text>
</comment>
<dbReference type="GeneID" id="25987412"/>